<evidence type="ECO:0000256" key="12">
    <source>
        <dbReference type="SAM" id="Phobius"/>
    </source>
</evidence>
<dbReference type="GO" id="GO:0036376">
    <property type="term" value="P:sodium ion export across plasma membrane"/>
    <property type="evidence" value="ECO:0007669"/>
    <property type="project" value="InterPro"/>
</dbReference>
<evidence type="ECO:0000256" key="1">
    <source>
        <dbReference type="ARBA" id="ARBA00004141"/>
    </source>
</evidence>
<feature type="transmembrane region" description="Helical" evidence="12">
    <location>
        <begin position="408"/>
        <end position="432"/>
    </location>
</feature>
<feature type="compositionally biased region" description="Basic and acidic residues" evidence="11">
    <location>
        <begin position="527"/>
        <end position="537"/>
    </location>
</feature>
<evidence type="ECO:0000313" key="14">
    <source>
        <dbReference type="EMBL" id="THH29119.1"/>
    </source>
</evidence>
<feature type="region of interest" description="Disordered" evidence="11">
    <location>
        <begin position="621"/>
        <end position="697"/>
    </location>
</feature>
<dbReference type="EMBL" id="SGPM01000139">
    <property type="protein sequence ID" value="THH29119.1"/>
    <property type="molecule type" value="Genomic_DNA"/>
</dbReference>
<feature type="transmembrane region" description="Helical" evidence="12">
    <location>
        <begin position="79"/>
        <end position="95"/>
    </location>
</feature>
<feature type="transmembrane region" description="Helical" evidence="12">
    <location>
        <begin position="41"/>
        <end position="59"/>
    </location>
</feature>
<keyword evidence="3" id="KW-0813">Transport</keyword>
<dbReference type="InterPro" id="IPR006153">
    <property type="entry name" value="Cation/H_exchanger_TM"/>
</dbReference>
<comment type="subcellular location">
    <subcellularLocation>
        <location evidence="1">Membrane</location>
        <topology evidence="1">Multi-pass membrane protein</topology>
    </subcellularLocation>
</comment>
<evidence type="ECO:0000256" key="11">
    <source>
        <dbReference type="SAM" id="MobiDB-lite"/>
    </source>
</evidence>
<dbReference type="Proteomes" id="UP000308730">
    <property type="component" value="Unassembled WGS sequence"/>
</dbReference>
<feature type="compositionally biased region" description="Basic and acidic residues" evidence="11">
    <location>
        <begin position="484"/>
        <end position="503"/>
    </location>
</feature>
<keyword evidence="7" id="KW-0915">Sodium</keyword>
<proteinExistence type="inferred from homology"/>
<feature type="transmembrane region" description="Helical" evidence="12">
    <location>
        <begin position="179"/>
        <end position="197"/>
    </location>
</feature>
<feature type="transmembrane region" description="Helical" evidence="12">
    <location>
        <begin position="300"/>
        <end position="319"/>
    </location>
</feature>
<feature type="compositionally biased region" description="Basic residues" evidence="11">
    <location>
        <begin position="637"/>
        <end position="648"/>
    </location>
</feature>
<feature type="transmembrane region" description="Helical" evidence="12">
    <location>
        <begin position="209"/>
        <end position="229"/>
    </location>
</feature>
<organism evidence="14 15">
    <name type="scientific">Antrodiella citrinella</name>
    <dbReference type="NCBI Taxonomy" id="2447956"/>
    <lineage>
        <taxon>Eukaryota</taxon>
        <taxon>Fungi</taxon>
        <taxon>Dikarya</taxon>
        <taxon>Basidiomycota</taxon>
        <taxon>Agaricomycotina</taxon>
        <taxon>Agaricomycetes</taxon>
        <taxon>Polyporales</taxon>
        <taxon>Steccherinaceae</taxon>
        <taxon>Antrodiella</taxon>
    </lineage>
</organism>
<feature type="region of interest" description="Disordered" evidence="11">
    <location>
        <begin position="484"/>
        <end position="583"/>
    </location>
</feature>
<evidence type="ECO:0000256" key="8">
    <source>
        <dbReference type="ARBA" id="ARBA00023065"/>
    </source>
</evidence>
<comment type="similarity">
    <text evidence="2">Belongs to the fungal Na(+)/H(+) exchanger family.</text>
</comment>
<evidence type="ECO:0000256" key="6">
    <source>
        <dbReference type="ARBA" id="ARBA00022989"/>
    </source>
</evidence>
<reference evidence="14 15" key="1">
    <citation type="submission" date="2019-02" db="EMBL/GenBank/DDBJ databases">
        <title>Genome sequencing of the rare red list fungi Antrodiella citrinella (Flaviporus citrinellus).</title>
        <authorList>
            <person name="Buettner E."/>
            <person name="Kellner H."/>
        </authorList>
    </citation>
    <scope>NUCLEOTIDE SEQUENCE [LARGE SCALE GENOMIC DNA]</scope>
    <source>
        <strain evidence="14 15">DSM 108506</strain>
    </source>
</reference>
<keyword evidence="6 12" id="KW-1133">Transmembrane helix</keyword>
<dbReference type="GO" id="GO:0042391">
    <property type="term" value="P:regulation of membrane potential"/>
    <property type="evidence" value="ECO:0007669"/>
    <property type="project" value="InterPro"/>
</dbReference>
<keyword evidence="4" id="KW-0050">Antiport</keyword>
<feature type="transmembrane region" description="Helical" evidence="12">
    <location>
        <begin position="107"/>
        <end position="129"/>
    </location>
</feature>
<sequence length="697" mass="76633">MRFHPFEVSIPHIAYAALGGFVVFFGMFSLFIREKLYIGEACWAFLFGVVIGPYGANIFDPRSWGDGNRDVSNQITLEVTRVVLAIGVFAIGVELPKAYMARHWKSLLILLGPVMTWGWFVSAGLIYALVPKLNFLSSLAVAACLTPTDPILAAAVVGGKYADKHVPAHLRHLLAAESGCNDGAAYPFLFIALYLIIDKSTGHAVSDWFLLLWLYQVILGIVMGALIGFGFRHLMKFCERKDLIDRQSYVAQYVSLALLTIGVTSLLGSDDLLAAFACGTAFAWDGFFNKQTEASVFSSVIDLLFNVAAFVFVGAWMPFNQFTDEALSLNVWRLIVIAICVIIARRLPVILVLYRWIPDIKTFREAVFSGHFGPMGVGAVYISTLAAMQLPPPSNPPQNQTEQLAASIQPIVAFMVLCSIVVHGLSIPFFSLGRRVHSVSRTWSRHDTLGRTHAMPEWANQTRPVVRGEDIIINRDRDVERGDAISDEKVDLERGDRSRRDSLTAHGENSSDAEKSGSASTSSQTRAGEESDPREEVPPDGTETVTEWKEGPHRIVERRPGPGEEVEVEVQRDAFAPGETYTETMRVAEHAAQDTVNDLKQKLSQASTDIKHAGEHVQDTILGEINSAEHTVEHAISRRNRSRSQSRPRGHDEEEEGWMSDGSNGEGDASSSKQPERGRKSVSPKAPVGDGSPSVVS</sequence>
<dbReference type="PANTHER" id="PTHR31382:SF4">
    <property type="entry name" value="NA(+)_H(+) ANTIPORTER"/>
    <property type="match status" value="1"/>
</dbReference>
<feature type="transmembrane region" description="Helical" evidence="12">
    <location>
        <begin position="12"/>
        <end position="32"/>
    </location>
</feature>
<evidence type="ECO:0000256" key="9">
    <source>
        <dbReference type="ARBA" id="ARBA00023136"/>
    </source>
</evidence>
<dbReference type="FunFam" id="1.20.1530.20:FF:000015">
    <property type="entry name" value="Na(+)/H(+) antiporter 2"/>
    <property type="match status" value="1"/>
</dbReference>
<keyword evidence="8" id="KW-0406">Ion transport</keyword>
<dbReference type="GO" id="GO:0015385">
    <property type="term" value="F:sodium:proton antiporter activity"/>
    <property type="evidence" value="ECO:0007669"/>
    <property type="project" value="InterPro"/>
</dbReference>
<evidence type="ECO:0000256" key="2">
    <source>
        <dbReference type="ARBA" id="ARBA00005248"/>
    </source>
</evidence>
<evidence type="ECO:0000256" key="4">
    <source>
        <dbReference type="ARBA" id="ARBA00022449"/>
    </source>
</evidence>
<dbReference type="GO" id="GO:0120029">
    <property type="term" value="P:proton export across plasma membrane"/>
    <property type="evidence" value="ECO:0007669"/>
    <property type="project" value="InterPro"/>
</dbReference>
<gene>
    <name evidence="14" type="ORF">EUX98_g5069</name>
</gene>
<feature type="domain" description="Cation/H+ exchanger transmembrane" evidence="13">
    <location>
        <begin position="27"/>
        <end position="430"/>
    </location>
</feature>
<dbReference type="PANTHER" id="PTHR31382">
    <property type="entry name" value="NA(+)/H(+) ANTIPORTER"/>
    <property type="match status" value="1"/>
</dbReference>
<protein>
    <recommendedName>
        <fullName evidence="13">Cation/H+ exchanger transmembrane domain-containing protein</fullName>
    </recommendedName>
</protein>
<keyword evidence="9 12" id="KW-0472">Membrane</keyword>
<evidence type="ECO:0000313" key="15">
    <source>
        <dbReference type="Proteomes" id="UP000308730"/>
    </source>
</evidence>
<feature type="transmembrane region" description="Helical" evidence="12">
    <location>
        <begin position="135"/>
        <end position="158"/>
    </location>
</feature>
<evidence type="ECO:0000256" key="10">
    <source>
        <dbReference type="ARBA" id="ARBA00023201"/>
    </source>
</evidence>
<keyword evidence="5 12" id="KW-0812">Transmembrane</keyword>
<feature type="compositionally biased region" description="Basic and acidic residues" evidence="11">
    <location>
        <begin position="546"/>
        <end position="562"/>
    </location>
</feature>
<accession>A0A4S4MSP4</accession>
<feature type="transmembrane region" description="Helical" evidence="12">
    <location>
        <begin position="366"/>
        <end position="388"/>
    </location>
</feature>
<name>A0A4S4MSP4_9APHY</name>
<evidence type="ECO:0000256" key="5">
    <source>
        <dbReference type="ARBA" id="ARBA00022692"/>
    </source>
</evidence>
<dbReference type="GO" id="GO:0005886">
    <property type="term" value="C:plasma membrane"/>
    <property type="evidence" value="ECO:0007669"/>
    <property type="project" value="InterPro"/>
</dbReference>
<evidence type="ECO:0000256" key="3">
    <source>
        <dbReference type="ARBA" id="ARBA00022448"/>
    </source>
</evidence>
<dbReference type="Pfam" id="PF00999">
    <property type="entry name" value="Na_H_Exchanger"/>
    <property type="match status" value="1"/>
</dbReference>
<dbReference type="AlphaFoldDB" id="A0A4S4MSP4"/>
<keyword evidence="10" id="KW-0739">Sodium transport</keyword>
<keyword evidence="15" id="KW-1185">Reference proteome</keyword>
<feature type="transmembrane region" description="Helical" evidence="12">
    <location>
        <begin position="331"/>
        <end position="354"/>
    </location>
</feature>
<dbReference type="GO" id="GO:0030007">
    <property type="term" value="P:intracellular potassium ion homeostasis"/>
    <property type="evidence" value="ECO:0007669"/>
    <property type="project" value="TreeGrafter"/>
</dbReference>
<evidence type="ECO:0000256" key="7">
    <source>
        <dbReference type="ARBA" id="ARBA00023053"/>
    </source>
</evidence>
<feature type="compositionally biased region" description="Polar residues" evidence="11">
    <location>
        <begin position="517"/>
        <end position="526"/>
    </location>
</feature>
<dbReference type="InterPro" id="IPR004712">
    <property type="entry name" value="Na+/H+_antiporter_fungi"/>
</dbReference>
<comment type="caution">
    <text evidence="14">The sequence shown here is derived from an EMBL/GenBank/DDBJ whole genome shotgun (WGS) entry which is preliminary data.</text>
</comment>
<evidence type="ECO:0000259" key="13">
    <source>
        <dbReference type="Pfam" id="PF00999"/>
    </source>
</evidence>
<dbReference type="OrthoDB" id="2190219at2759"/>